<evidence type="ECO:0000259" key="4">
    <source>
        <dbReference type="PROSITE" id="PS51745"/>
    </source>
</evidence>
<evidence type="ECO:0000256" key="2">
    <source>
        <dbReference type="SAM" id="MobiDB-lite"/>
    </source>
</evidence>
<evidence type="ECO:0000256" key="1">
    <source>
        <dbReference type="SAM" id="Coils"/>
    </source>
</evidence>
<feature type="domain" description="PB1" evidence="4">
    <location>
        <begin position="34"/>
        <end position="113"/>
    </location>
</feature>
<reference evidence="6" key="1">
    <citation type="submission" date="2024-02" db="UniProtKB">
        <authorList>
            <consortium name="WormBaseParasite"/>
        </authorList>
    </citation>
    <scope>IDENTIFICATION</scope>
</reference>
<feature type="compositionally biased region" description="Low complexity" evidence="2">
    <location>
        <begin position="307"/>
        <end position="320"/>
    </location>
</feature>
<dbReference type="PROSITE" id="PS51745">
    <property type="entry name" value="PB1"/>
    <property type="match status" value="1"/>
</dbReference>
<feature type="compositionally biased region" description="Pro residues" evidence="2">
    <location>
        <begin position="284"/>
        <end position="294"/>
    </location>
</feature>
<feature type="chain" id="PRO_5041905706" description="PB1 domain-containing protein" evidence="3">
    <location>
        <begin position="23"/>
        <end position="464"/>
    </location>
</feature>
<dbReference type="Pfam" id="PF00564">
    <property type="entry name" value="PB1"/>
    <property type="match status" value="1"/>
</dbReference>
<dbReference type="WBParaSite" id="MBELARI_LOCUS12870.2">
    <property type="protein sequence ID" value="MBELARI_LOCUS12870.2"/>
    <property type="gene ID" value="MBELARI_LOCUS12870"/>
</dbReference>
<dbReference type="PANTHER" id="PTHR15335">
    <property type="entry name" value="PROTEIN TFG"/>
    <property type="match status" value="1"/>
</dbReference>
<evidence type="ECO:0000313" key="5">
    <source>
        <dbReference type="Proteomes" id="UP000887575"/>
    </source>
</evidence>
<dbReference type="InterPro" id="IPR000270">
    <property type="entry name" value="PB1_dom"/>
</dbReference>
<dbReference type="SMART" id="SM00666">
    <property type="entry name" value="PB1"/>
    <property type="match status" value="1"/>
</dbReference>
<dbReference type="SUPFAM" id="SSF54277">
    <property type="entry name" value="CAD &amp; PB1 domains"/>
    <property type="match status" value="1"/>
</dbReference>
<dbReference type="AlphaFoldDB" id="A0AAF3EFV8"/>
<feature type="compositionally biased region" description="Pro residues" evidence="2">
    <location>
        <begin position="386"/>
        <end position="403"/>
    </location>
</feature>
<feature type="region of interest" description="Disordered" evidence="2">
    <location>
        <begin position="223"/>
        <end position="464"/>
    </location>
</feature>
<feature type="coiled-coil region" evidence="1">
    <location>
        <begin position="117"/>
        <end position="144"/>
    </location>
</feature>
<dbReference type="GO" id="GO:0070971">
    <property type="term" value="C:endoplasmic reticulum exit site"/>
    <property type="evidence" value="ECO:0007669"/>
    <property type="project" value="TreeGrafter"/>
</dbReference>
<name>A0AAF3EFV8_9BILA</name>
<dbReference type="GO" id="GO:0042802">
    <property type="term" value="F:identical protein binding"/>
    <property type="evidence" value="ECO:0007669"/>
    <property type="project" value="InterPro"/>
</dbReference>
<feature type="signal peptide" evidence="3">
    <location>
        <begin position="1"/>
        <end position="22"/>
    </location>
</feature>
<feature type="region of interest" description="Disordered" evidence="2">
    <location>
        <begin position="146"/>
        <end position="180"/>
    </location>
</feature>
<feature type="compositionally biased region" description="Low complexity" evidence="2">
    <location>
        <begin position="268"/>
        <end position="283"/>
    </location>
</feature>
<keyword evidence="3" id="KW-0732">Signal</keyword>
<dbReference type="InterPro" id="IPR053793">
    <property type="entry name" value="PB1-like"/>
</dbReference>
<evidence type="ECO:0000256" key="3">
    <source>
        <dbReference type="SAM" id="SignalP"/>
    </source>
</evidence>
<evidence type="ECO:0000313" key="6">
    <source>
        <dbReference type="WBParaSite" id="MBELARI_LOCUS12870.2"/>
    </source>
</evidence>
<proteinExistence type="predicted"/>
<dbReference type="Proteomes" id="UP000887575">
    <property type="component" value="Unassembled WGS sequence"/>
</dbReference>
<accession>A0AAF3EFV8</accession>
<keyword evidence="5" id="KW-1185">Reference proteome</keyword>
<dbReference type="Gene3D" id="3.10.20.90">
    <property type="entry name" value="Phosphatidylinositol 3-kinase Catalytic Subunit, Chain A, domain 1"/>
    <property type="match status" value="1"/>
</dbReference>
<sequence length="464" mass="48821">MQLWQRILGLLTVFSCSLYTKGVSEKSPLAGVSMTVLKVKYGSDIRKTVIRHNNDLTMNDLILMVQRIFNVQPHDPLVLKYKDTDGDLITLVDDSDLSLALNYEALTVEVLGGSASLETIKDNLVQIQASIDRLTSSIAALENLPASKETTASHPAPPKFNGIPTNNIPSPPSPEPSPTQVAPIPATIQPSFHEQFHHDHGGLHAVHNDNVVEEEIPLGAEAASVASHPASHFSHPNDGFVYQPQPLQNQGVPSHFQPPPASVPSFPPSHQATPPISATAPSPMMHPEPAPPAPQHVNASPFGVQTPYQPQPQSQFGGPPVSAPSQIPPQFVPGFGGAPSAPPSQYGQQQQVPPPPGPPQQFGQFPGGPSNASGFPPAGQYSAQQVPPPAPEPTHPNHPPVSAPPSAFAPGLSHQQAIPPPNFPPMGAAGGPPPMMGGPGGMPGMNPFARGPAPPQANYRQSPY</sequence>
<feature type="compositionally biased region" description="Low complexity" evidence="2">
    <location>
        <begin position="360"/>
        <end position="369"/>
    </location>
</feature>
<keyword evidence="1" id="KW-0175">Coiled coil</keyword>
<dbReference type="InterPro" id="IPR033512">
    <property type="entry name" value="TFG"/>
</dbReference>
<dbReference type="GO" id="GO:0048208">
    <property type="term" value="P:COPII vesicle coating"/>
    <property type="evidence" value="ECO:0007669"/>
    <property type="project" value="InterPro"/>
</dbReference>
<feature type="compositionally biased region" description="Pro residues" evidence="2">
    <location>
        <begin position="256"/>
        <end position="267"/>
    </location>
</feature>
<organism evidence="5 6">
    <name type="scientific">Mesorhabditis belari</name>
    <dbReference type="NCBI Taxonomy" id="2138241"/>
    <lineage>
        <taxon>Eukaryota</taxon>
        <taxon>Metazoa</taxon>
        <taxon>Ecdysozoa</taxon>
        <taxon>Nematoda</taxon>
        <taxon>Chromadorea</taxon>
        <taxon>Rhabditida</taxon>
        <taxon>Rhabditina</taxon>
        <taxon>Rhabditomorpha</taxon>
        <taxon>Rhabditoidea</taxon>
        <taxon>Rhabditidae</taxon>
        <taxon>Mesorhabditinae</taxon>
        <taxon>Mesorhabditis</taxon>
    </lineage>
</organism>
<protein>
    <recommendedName>
        <fullName evidence="4">PB1 domain-containing protein</fullName>
    </recommendedName>
</protein>
<dbReference type="PANTHER" id="PTHR15335:SF7">
    <property type="entry name" value="PROTEIN TFG"/>
    <property type="match status" value="1"/>
</dbReference>